<feature type="transmembrane region" description="Helical" evidence="1">
    <location>
        <begin position="58"/>
        <end position="76"/>
    </location>
</feature>
<dbReference type="EMBL" id="JAWXYB010000001">
    <property type="protein sequence ID" value="MDX5929238.1"/>
    <property type="molecule type" value="Genomic_DNA"/>
</dbReference>
<sequence length="154" mass="16703">MTQREWGKAIALGLINGILLAVIMVTLKKSGLSPMPAPLGLAFADTISGRHLPLPIGLLFHLAYVTFWSVVFVALFRPHLTFARAAMLAAGLWIFALIVFVPIVGWGMLGLKVGPQIILGLFITHSLFCIFVWGLCRVFFPQPGHHATGISGQT</sequence>
<evidence type="ECO:0000313" key="3">
    <source>
        <dbReference type="Proteomes" id="UP001279553"/>
    </source>
</evidence>
<evidence type="ECO:0008006" key="4">
    <source>
        <dbReference type="Google" id="ProtNLM"/>
    </source>
</evidence>
<feature type="transmembrane region" description="Helical" evidence="1">
    <location>
        <begin position="9"/>
        <end position="27"/>
    </location>
</feature>
<keyword evidence="1" id="KW-1133">Transmembrane helix</keyword>
<keyword evidence="3" id="KW-1185">Reference proteome</keyword>
<keyword evidence="1" id="KW-0472">Membrane</keyword>
<organism evidence="2 3">
    <name type="scientific">Acidiphilium acidophilum</name>
    <name type="common">Thiobacillus acidophilus</name>
    <dbReference type="NCBI Taxonomy" id="76588"/>
    <lineage>
        <taxon>Bacteria</taxon>
        <taxon>Pseudomonadati</taxon>
        <taxon>Pseudomonadota</taxon>
        <taxon>Alphaproteobacteria</taxon>
        <taxon>Acetobacterales</taxon>
        <taxon>Acidocellaceae</taxon>
        <taxon>Acidiphilium</taxon>
    </lineage>
</organism>
<dbReference type="AlphaFoldDB" id="A0AAW9DL56"/>
<evidence type="ECO:0000256" key="1">
    <source>
        <dbReference type="SAM" id="Phobius"/>
    </source>
</evidence>
<comment type="caution">
    <text evidence="2">The sequence shown here is derived from an EMBL/GenBank/DDBJ whole genome shotgun (WGS) entry which is preliminary data.</text>
</comment>
<gene>
    <name evidence="2" type="ORF">SIL87_00440</name>
</gene>
<reference evidence="2 3" key="1">
    <citation type="submission" date="2023-11" db="EMBL/GenBank/DDBJ databases">
        <title>MicrobeMod: A computational toolkit for identifying prokaryotic methylation and restriction-modification with nanopore sequencing.</title>
        <authorList>
            <person name="Crits-Christoph A."/>
            <person name="Kang S.C."/>
            <person name="Lee H."/>
            <person name="Ostrov N."/>
        </authorList>
    </citation>
    <scope>NUCLEOTIDE SEQUENCE [LARGE SCALE GENOMIC DNA]</scope>
    <source>
        <strain evidence="2 3">DSMZ 700</strain>
    </source>
</reference>
<dbReference type="Proteomes" id="UP001279553">
    <property type="component" value="Unassembled WGS sequence"/>
</dbReference>
<name>A0AAW9DL56_ACIAO</name>
<keyword evidence="1" id="KW-0812">Transmembrane</keyword>
<protein>
    <recommendedName>
        <fullName evidence="4">DUF1440 domain-containing protein</fullName>
    </recommendedName>
</protein>
<accession>A0AAW9DL56</accession>
<feature type="transmembrane region" description="Helical" evidence="1">
    <location>
        <begin position="88"/>
        <end position="111"/>
    </location>
</feature>
<evidence type="ECO:0000313" key="2">
    <source>
        <dbReference type="EMBL" id="MDX5929238.1"/>
    </source>
</evidence>
<proteinExistence type="predicted"/>
<feature type="transmembrane region" description="Helical" evidence="1">
    <location>
        <begin position="117"/>
        <end position="140"/>
    </location>
</feature>